<protein>
    <submittedName>
        <fullName evidence="2">Sel1 repeat family protein</fullName>
    </submittedName>
</protein>
<keyword evidence="1" id="KW-0732">Signal</keyword>
<sequence>MDMRRNLWMVAMLAILPMAAQAAPDGASTGPRQDVLQGGFLDYHPDMANNNRGMEALRAGDAPKAMEYFRRAARYADKASQALLGEMYWYGVNMAPDRVKALQWMELAAERDYPTFVELREKFRAALTPEELQQVEAGRKALWDEYGDAVASPRIAKELERGRRAITGSRTGALTGQVEIQFPAAMGGMRTIQASEYYKSQFWDPVEYQQWVDKSWIDYGKSKVRVGEVEAAAKAGDAK</sequence>
<dbReference type="Gene3D" id="1.25.40.10">
    <property type="entry name" value="Tetratricopeptide repeat domain"/>
    <property type="match status" value="1"/>
</dbReference>
<evidence type="ECO:0000313" key="3">
    <source>
        <dbReference type="Proteomes" id="UP000289784"/>
    </source>
</evidence>
<comment type="caution">
    <text evidence="2">The sequence shown here is derived from an EMBL/GenBank/DDBJ whole genome shotgun (WGS) entry which is preliminary data.</text>
</comment>
<proteinExistence type="predicted"/>
<dbReference type="SUPFAM" id="SSF81901">
    <property type="entry name" value="HCP-like"/>
    <property type="match status" value="1"/>
</dbReference>
<name>A0A4Q1JVV4_9GAMM</name>
<dbReference type="InterPro" id="IPR011990">
    <property type="entry name" value="TPR-like_helical_dom_sf"/>
</dbReference>
<accession>A0A4Q1JVV4</accession>
<feature type="chain" id="PRO_5020798415" evidence="1">
    <location>
        <begin position="23"/>
        <end position="239"/>
    </location>
</feature>
<organism evidence="2 3">
    <name type="scientific">Pseudoxanthomonas composti</name>
    <dbReference type="NCBI Taxonomy" id="2137479"/>
    <lineage>
        <taxon>Bacteria</taxon>
        <taxon>Pseudomonadati</taxon>
        <taxon>Pseudomonadota</taxon>
        <taxon>Gammaproteobacteria</taxon>
        <taxon>Lysobacterales</taxon>
        <taxon>Lysobacteraceae</taxon>
        <taxon>Pseudoxanthomonas</taxon>
    </lineage>
</organism>
<keyword evidence="3" id="KW-1185">Reference proteome</keyword>
<reference evidence="2 3" key="1">
    <citation type="submission" date="2019-01" db="EMBL/GenBank/DDBJ databases">
        <title>Pseudoxanthomonas composti sp. nov., isolated from compost.</title>
        <authorList>
            <person name="Yang G."/>
        </authorList>
    </citation>
    <scope>NUCLEOTIDE SEQUENCE [LARGE SCALE GENOMIC DNA]</scope>
    <source>
        <strain evidence="2 3">GSS15</strain>
    </source>
</reference>
<dbReference type="Proteomes" id="UP000289784">
    <property type="component" value="Unassembled WGS sequence"/>
</dbReference>
<dbReference type="Pfam" id="PF08238">
    <property type="entry name" value="Sel1"/>
    <property type="match status" value="2"/>
</dbReference>
<gene>
    <name evidence="2" type="ORF">EPA99_07065</name>
</gene>
<dbReference type="OrthoDB" id="7063913at2"/>
<feature type="signal peptide" evidence="1">
    <location>
        <begin position="1"/>
        <end position="22"/>
    </location>
</feature>
<dbReference type="SMART" id="SM00671">
    <property type="entry name" value="SEL1"/>
    <property type="match status" value="1"/>
</dbReference>
<dbReference type="InterPro" id="IPR006597">
    <property type="entry name" value="Sel1-like"/>
</dbReference>
<dbReference type="EMBL" id="SAWZ01000003">
    <property type="protein sequence ID" value="RXR06402.1"/>
    <property type="molecule type" value="Genomic_DNA"/>
</dbReference>
<dbReference type="AlphaFoldDB" id="A0A4Q1JVV4"/>
<evidence type="ECO:0000313" key="2">
    <source>
        <dbReference type="EMBL" id="RXR06402.1"/>
    </source>
</evidence>
<evidence type="ECO:0000256" key="1">
    <source>
        <dbReference type="SAM" id="SignalP"/>
    </source>
</evidence>